<dbReference type="Proteomes" id="UP001207252">
    <property type="component" value="Unassembled WGS sequence"/>
</dbReference>
<keyword evidence="5 8" id="KW-0812">Transmembrane</keyword>
<feature type="transmembrane region" description="Helical" evidence="8">
    <location>
        <begin position="111"/>
        <end position="135"/>
    </location>
</feature>
<comment type="subcellular location">
    <subcellularLocation>
        <location evidence="1 8">Cell membrane</location>
        <topology evidence="1 8">Multi-pass membrane protein</topology>
    </subcellularLocation>
</comment>
<keyword evidence="11" id="KW-1185">Reference proteome</keyword>
<evidence type="ECO:0000256" key="6">
    <source>
        <dbReference type="ARBA" id="ARBA00022989"/>
    </source>
</evidence>
<feature type="transmembrane region" description="Helical" evidence="8">
    <location>
        <begin position="232"/>
        <end position="253"/>
    </location>
</feature>
<evidence type="ECO:0000313" key="11">
    <source>
        <dbReference type="Proteomes" id="UP001207252"/>
    </source>
</evidence>
<feature type="domain" description="ABC transmembrane type-1" evidence="9">
    <location>
        <begin position="112"/>
        <end position="302"/>
    </location>
</feature>
<feature type="transmembrane region" description="Helical" evidence="8">
    <location>
        <begin position="282"/>
        <end position="305"/>
    </location>
</feature>
<feature type="transmembrane region" description="Helical" evidence="8">
    <location>
        <begin position="156"/>
        <end position="176"/>
    </location>
</feature>
<evidence type="ECO:0000256" key="7">
    <source>
        <dbReference type="ARBA" id="ARBA00023136"/>
    </source>
</evidence>
<evidence type="ECO:0000256" key="3">
    <source>
        <dbReference type="ARBA" id="ARBA00022448"/>
    </source>
</evidence>
<feature type="transmembrane region" description="Helical" evidence="8">
    <location>
        <begin position="58"/>
        <end position="79"/>
    </location>
</feature>
<dbReference type="Gene3D" id="1.10.3720.10">
    <property type="entry name" value="MetI-like"/>
    <property type="match status" value="1"/>
</dbReference>
<name>A0ABT3BNF4_9BACT</name>
<reference evidence="10 11" key="1">
    <citation type="journal article" date="2020" name="Int. J. Syst. Evol. Microbiol.">
        <title>Ureaplasma miroungigenitalium sp. nov. isolated from northern elephant seals (Mirounga angustirostris) and Ureaplasma zalophigenitalium sp. nov. isolated from California sea lions (Zalophus californianus).</title>
        <authorList>
            <person name="Volokhov D.V."/>
            <person name="Gulland F.M."/>
            <person name="Gao Y."/>
            <person name="Chizhikov V.E."/>
        </authorList>
    </citation>
    <scope>NUCLEOTIDE SEQUENCE [LARGE SCALE GENOMIC DNA]</scope>
    <source>
        <strain evidence="10 11">CSL7644-GEN</strain>
    </source>
</reference>
<comment type="caution">
    <text evidence="10">The sequence shown here is derived from an EMBL/GenBank/DDBJ whole genome shotgun (WGS) entry which is preliminary data.</text>
</comment>
<dbReference type="EMBL" id="JAOXHJ010000001">
    <property type="protein sequence ID" value="MCV3753779.1"/>
    <property type="molecule type" value="Genomic_DNA"/>
</dbReference>
<dbReference type="PANTHER" id="PTHR43848:SF2">
    <property type="entry name" value="PUTRESCINE TRANSPORT SYSTEM PERMEASE PROTEIN POTI"/>
    <property type="match status" value="1"/>
</dbReference>
<evidence type="ECO:0000256" key="4">
    <source>
        <dbReference type="ARBA" id="ARBA00022475"/>
    </source>
</evidence>
<evidence type="ECO:0000256" key="8">
    <source>
        <dbReference type="RuleBase" id="RU363032"/>
    </source>
</evidence>
<dbReference type="SUPFAM" id="SSF161098">
    <property type="entry name" value="MetI-like"/>
    <property type="match status" value="1"/>
</dbReference>
<keyword evidence="7 8" id="KW-0472">Membrane</keyword>
<comment type="similarity">
    <text evidence="2">Belongs to the binding-protein-dependent transport system permease family. CysTW subfamily.</text>
</comment>
<dbReference type="PROSITE" id="PS50928">
    <property type="entry name" value="ABC_TM1"/>
    <property type="match status" value="1"/>
</dbReference>
<evidence type="ECO:0000256" key="5">
    <source>
        <dbReference type="ARBA" id="ARBA00022692"/>
    </source>
</evidence>
<dbReference type="Pfam" id="PF00528">
    <property type="entry name" value="BPD_transp_1"/>
    <property type="match status" value="1"/>
</dbReference>
<evidence type="ECO:0000256" key="2">
    <source>
        <dbReference type="ARBA" id="ARBA00007069"/>
    </source>
</evidence>
<proteinExistence type="inferred from homology"/>
<gene>
    <name evidence="10" type="ORF">OF365_00025</name>
</gene>
<dbReference type="RefSeq" id="WP_263817583.1">
    <property type="nucleotide sequence ID" value="NZ_JAOXHJ010000001.1"/>
</dbReference>
<protein>
    <submittedName>
        <fullName evidence="10">ABC transporter permease</fullName>
    </submittedName>
</protein>
<keyword evidence="4" id="KW-1003">Cell membrane</keyword>
<accession>A0ABT3BNF4</accession>
<evidence type="ECO:0000259" key="9">
    <source>
        <dbReference type="PROSITE" id="PS50928"/>
    </source>
</evidence>
<sequence length="329" mass="37356">MSYNFFYKTPKKNLSKINNQNNLLEKVQNFQEKSTFEQVSAMKNINKGQLLISWLRRFYIFIVLAVIYIPLIVIIFLAFTQPSIRGNITTAFQWNGGENFLELASSQFTSALLNTLIISVIVIPISIFLGLITTFGIWHARSIYKKSVLNTSKTNIAVPDIITGISLALLFTSTFLPLGINFGFTTIVLAHISYCTPYAIMIFYPRMMKMNKNLILASYDLGYSKIQTFFKIVIPHLLPSLFSAIIVVFAITFDDYAITRLVGGKVNTISTELYQMAKGVKAWAIAFGALMILLTLLIIIIIAIYQIIKTSNRKRTTNKIRLLVWKKQE</sequence>
<organism evidence="10 11">
    <name type="scientific">Ureaplasma zalophigenitalium</name>
    <dbReference type="NCBI Taxonomy" id="907723"/>
    <lineage>
        <taxon>Bacteria</taxon>
        <taxon>Bacillati</taxon>
        <taxon>Mycoplasmatota</taxon>
        <taxon>Mycoplasmoidales</taxon>
        <taxon>Mycoplasmoidaceae</taxon>
        <taxon>Ureaplasma</taxon>
    </lineage>
</organism>
<dbReference type="CDD" id="cd06261">
    <property type="entry name" value="TM_PBP2"/>
    <property type="match status" value="1"/>
</dbReference>
<dbReference type="InterPro" id="IPR051789">
    <property type="entry name" value="Bact_Polyamine_Transport"/>
</dbReference>
<evidence type="ECO:0000313" key="10">
    <source>
        <dbReference type="EMBL" id="MCV3753779.1"/>
    </source>
</evidence>
<keyword evidence="3 8" id="KW-0813">Transport</keyword>
<feature type="transmembrane region" description="Helical" evidence="8">
    <location>
        <begin position="182"/>
        <end position="204"/>
    </location>
</feature>
<dbReference type="PANTHER" id="PTHR43848">
    <property type="entry name" value="PUTRESCINE TRANSPORT SYSTEM PERMEASE PROTEIN POTI"/>
    <property type="match status" value="1"/>
</dbReference>
<evidence type="ECO:0000256" key="1">
    <source>
        <dbReference type="ARBA" id="ARBA00004651"/>
    </source>
</evidence>
<dbReference type="InterPro" id="IPR000515">
    <property type="entry name" value="MetI-like"/>
</dbReference>
<keyword evidence="6 8" id="KW-1133">Transmembrane helix</keyword>
<dbReference type="InterPro" id="IPR035906">
    <property type="entry name" value="MetI-like_sf"/>
</dbReference>